<feature type="chain" id="PRO_5018282457" evidence="1">
    <location>
        <begin position="25"/>
        <end position="99"/>
    </location>
</feature>
<dbReference type="AlphaFoldDB" id="A0A3M7R1X6"/>
<gene>
    <name evidence="2" type="ORF">BpHYR1_043838</name>
</gene>
<dbReference type="Proteomes" id="UP000276133">
    <property type="component" value="Unassembled WGS sequence"/>
</dbReference>
<sequence>MNYSVTSLKHLVLYLTAATNVVQAGLENNNYFISFEITNIVNFGTKFKNRVRIPNIRIYWVIKACSGWSKLFDGRLTLHQLLRSRIIWGNHDLDELERN</sequence>
<accession>A0A3M7R1X6</accession>
<organism evidence="2 3">
    <name type="scientific">Brachionus plicatilis</name>
    <name type="common">Marine rotifer</name>
    <name type="synonym">Brachionus muelleri</name>
    <dbReference type="NCBI Taxonomy" id="10195"/>
    <lineage>
        <taxon>Eukaryota</taxon>
        <taxon>Metazoa</taxon>
        <taxon>Spiralia</taxon>
        <taxon>Gnathifera</taxon>
        <taxon>Rotifera</taxon>
        <taxon>Eurotatoria</taxon>
        <taxon>Monogononta</taxon>
        <taxon>Pseudotrocha</taxon>
        <taxon>Ploima</taxon>
        <taxon>Brachionidae</taxon>
        <taxon>Brachionus</taxon>
    </lineage>
</organism>
<feature type="non-terminal residue" evidence="2">
    <location>
        <position position="99"/>
    </location>
</feature>
<feature type="signal peptide" evidence="1">
    <location>
        <begin position="1"/>
        <end position="24"/>
    </location>
</feature>
<dbReference type="EMBL" id="REGN01004496">
    <property type="protein sequence ID" value="RNA17235.1"/>
    <property type="molecule type" value="Genomic_DNA"/>
</dbReference>
<evidence type="ECO:0000313" key="2">
    <source>
        <dbReference type="EMBL" id="RNA17235.1"/>
    </source>
</evidence>
<comment type="caution">
    <text evidence="2">The sequence shown here is derived from an EMBL/GenBank/DDBJ whole genome shotgun (WGS) entry which is preliminary data.</text>
</comment>
<name>A0A3M7R1X6_BRAPC</name>
<protein>
    <submittedName>
        <fullName evidence="2">Uncharacterized protein</fullName>
    </submittedName>
</protein>
<reference evidence="2 3" key="1">
    <citation type="journal article" date="2018" name="Sci. Rep.">
        <title>Genomic signatures of local adaptation to the degree of environmental predictability in rotifers.</title>
        <authorList>
            <person name="Franch-Gras L."/>
            <person name="Hahn C."/>
            <person name="Garcia-Roger E.M."/>
            <person name="Carmona M.J."/>
            <person name="Serra M."/>
            <person name="Gomez A."/>
        </authorList>
    </citation>
    <scope>NUCLEOTIDE SEQUENCE [LARGE SCALE GENOMIC DNA]</scope>
    <source>
        <strain evidence="2">HYR1</strain>
    </source>
</reference>
<keyword evidence="3" id="KW-1185">Reference proteome</keyword>
<keyword evidence="1" id="KW-0732">Signal</keyword>
<evidence type="ECO:0000256" key="1">
    <source>
        <dbReference type="SAM" id="SignalP"/>
    </source>
</evidence>
<proteinExistence type="predicted"/>
<evidence type="ECO:0000313" key="3">
    <source>
        <dbReference type="Proteomes" id="UP000276133"/>
    </source>
</evidence>